<proteinExistence type="predicted"/>
<dbReference type="Gene3D" id="3.10.450.50">
    <property type="match status" value="1"/>
</dbReference>
<protein>
    <recommendedName>
        <fullName evidence="1">SnoaL-like domain-containing protein</fullName>
    </recommendedName>
</protein>
<gene>
    <name evidence="2" type="ORF">GCM10022381_30180</name>
</gene>
<dbReference type="Proteomes" id="UP001501803">
    <property type="component" value="Unassembled WGS sequence"/>
</dbReference>
<dbReference type="SUPFAM" id="SSF54427">
    <property type="entry name" value="NTF2-like"/>
    <property type="match status" value="1"/>
</dbReference>
<comment type="caution">
    <text evidence="2">The sequence shown here is derived from an EMBL/GenBank/DDBJ whole genome shotgun (WGS) entry which is preliminary data.</text>
</comment>
<evidence type="ECO:0000313" key="2">
    <source>
        <dbReference type="EMBL" id="GAA3886019.1"/>
    </source>
</evidence>
<dbReference type="InterPro" id="IPR037401">
    <property type="entry name" value="SnoaL-like"/>
</dbReference>
<accession>A0ABP7KUE3</accession>
<dbReference type="RefSeq" id="WP_345068195.1">
    <property type="nucleotide sequence ID" value="NZ_BAABCN010000010.1"/>
</dbReference>
<dbReference type="InterPro" id="IPR032710">
    <property type="entry name" value="NTF2-like_dom_sf"/>
</dbReference>
<evidence type="ECO:0000313" key="3">
    <source>
        <dbReference type="Proteomes" id="UP001501803"/>
    </source>
</evidence>
<dbReference type="CDD" id="cd00531">
    <property type="entry name" value="NTF2_like"/>
    <property type="match status" value="1"/>
</dbReference>
<keyword evidence="3" id="KW-1185">Reference proteome</keyword>
<sequence>MDRNDAIDEMLAERAITKVIFDYCQGADRRDWDLVRACYHDDAQDSHGAFVGRPDELVDWLQNRHQHLPSSTHVVTNVSIRFREGREQARVESYILSLQIVDPSGGDSFAGDIEGQVFTRIMARYVDTFQLRPGIGWRIQQRTVAYDWMLPPVPANFAALDPAWTKSQRDKSDVLYAPWPESDVINKEE</sequence>
<name>A0ABP7KUE3_9MICO</name>
<feature type="domain" description="SnoaL-like" evidence="1">
    <location>
        <begin position="9"/>
        <end position="143"/>
    </location>
</feature>
<dbReference type="Pfam" id="PF13577">
    <property type="entry name" value="SnoaL_4"/>
    <property type="match status" value="1"/>
</dbReference>
<dbReference type="EMBL" id="BAABCN010000010">
    <property type="protein sequence ID" value="GAA3886019.1"/>
    <property type="molecule type" value="Genomic_DNA"/>
</dbReference>
<organism evidence="2 3">
    <name type="scientific">Leifsonia kafniensis</name>
    <dbReference type="NCBI Taxonomy" id="475957"/>
    <lineage>
        <taxon>Bacteria</taxon>
        <taxon>Bacillati</taxon>
        <taxon>Actinomycetota</taxon>
        <taxon>Actinomycetes</taxon>
        <taxon>Micrococcales</taxon>
        <taxon>Microbacteriaceae</taxon>
        <taxon>Leifsonia</taxon>
    </lineage>
</organism>
<reference evidence="3" key="1">
    <citation type="journal article" date="2019" name="Int. J. Syst. Evol. Microbiol.">
        <title>The Global Catalogue of Microorganisms (GCM) 10K type strain sequencing project: providing services to taxonomists for standard genome sequencing and annotation.</title>
        <authorList>
            <consortium name="The Broad Institute Genomics Platform"/>
            <consortium name="The Broad Institute Genome Sequencing Center for Infectious Disease"/>
            <person name="Wu L."/>
            <person name="Ma J."/>
        </authorList>
    </citation>
    <scope>NUCLEOTIDE SEQUENCE [LARGE SCALE GENOMIC DNA]</scope>
    <source>
        <strain evidence="3">JCM 17021</strain>
    </source>
</reference>
<evidence type="ECO:0000259" key="1">
    <source>
        <dbReference type="Pfam" id="PF13577"/>
    </source>
</evidence>